<evidence type="ECO:0000313" key="1">
    <source>
        <dbReference type="EMBL" id="PBK58595.1"/>
    </source>
</evidence>
<dbReference type="Proteomes" id="UP000218334">
    <property type="component" value="Unassembled WGS sequence"/>
</dbReference>
<protein>
    <submittedName>
        <fullName evidence="1">Uncharacterized protein</fullName>
    </submittedName>
</protein>
<dbReference type="STRING" id="1076256.A0A2H3AI44"/>
<proteinExistence type="predicted"/>
<sequence length="212" mass="23926">MNPVIPDPTVLQRKRFDFLRYEVDIERGTRLSVDKNGPSPLHGFNQVVDAGTVQRPRTIFQDTQGWPLNHANIIQAQERPDHEPPPPPPPGLIVQRRSHEWASNKRAEKGRTVWYTSELPTDIAYPPPISTALALGDLYVHKNTSQSIAQIWLWKGEWSLAAFNTRVPHPNPIYTDRLLRLRQDGSPSWVSSATVGKYETQRAKKAQEGGGA</sequence>
<keyword evidence="2" id="KW-1185">Reference proteome</keyword>
<dbReference type="EMBL" id="KZ293534">
    <property type="protein sequence ID" value="PBK58595.1"/>
    <property type="molecule type" value="Genomic_DNA"/>
</dbReference>
<name>A0A2H3AI44_9AGAR</name>
<accession>A0A2H3AI44</accession>
<evidence type="ECO:0000313" key="2">
    <source>
        <dbReference type="Proteomes" id="UP000218334"/>
    </source>
</evidence>
<gene>
    <name evidence="1" type="ORF">ARMSODRAFT_1028135</name>
</gene>
<reference evidence="1" key="1">
    <citation type="journal article" date="2017" name="Nat. Ecol. Evol.">
        <title>Lineage-specific genetic innovations streamline the genomes of Armillaria species to pathogenesis.</title>
        <authorList>
            <consortium name="DOE Joint Genome Institute"/>
            <person name="Sipos G."/>
            <person name="Prasanna A.N."/>
            <person name="Walter M.C."/>
            <person name="O'Connor E."/>
            <person name="Balint B."/>
            <person name="Krizsan K."/>
            <person name="Kiss B."/>
            <person name="Hess J."/>
            <person name="Varga T."/>
            <person name="Slot J."/>
            <person name="Riley R."/>
            <person name="Boka B."/>
            <person name="Rigling D."/>
            <person name="Barry K."/>
            <person name="Lee J."/>
            <person name="Mihaltcheva S."/>
            <person name="LaButti K."/>
            <person name="Lipzen A."/>
            <person name="Waldron R."/>
            <person name="Moloney N.M."/>
            <person name="Sperisen C."/>
            <person name="Kredics L."/>
            <person name="Vagvolgyi C."/>
            <person name="Patrignani A."/>
            <person name="Fitzpatrick D."/>
            <person name="Nagy I."/>
            <person name="Doyle S."/>
            <person name="Anderson J."/>
            <person name="Grigoriev I.V."/>
            <person name="Guldener U."/>
            <person name="Munsterkotter M."/>
            <person name="Nagy L.G."/>
        </authorList>
    </citation>
    <scope>NUCLEOTIDE SEQUENCE [LARGE SCALE GENOMIC DNA]</scope>
    <source>
        <strain evidence="1">28-4</strain>
    </source>
</reference>
<organism evidence="1 2">
    <name type="scientific">Armillaria solidipes</name>
    <dbReference type="NCBI Taxonomy" id="1076256"/>
    <lineage>
        <taxon>Eukaryota</taxon>
        <taxon>Fungi</taxon>
        <taxon>Dikarya</taxon>
        <taxon>Basidiomycota</taxon>
        <taxon>Agaricomycotina</taxon>
        <taxon>Agaricomycetes</taxon>
        <taxon>Agaricomycetidae</taxon>
        <taxon>Agaricales</taxon>
        <taxon>Marasmiineae</taxon>
        <taxon>Physalacriaceae</taxon>
        <taxon>Armillaria</taxon>
    </lineage>
</organism>
<dbReference type="AlphaFoldDB" id="A0A2H3AI44"/>